<feature type="domain" description="Flagellar hook-associated protein 2 C-terminal" evidence="2">
    <location>
        <begin position="9"/>
        <end position="158"/>
    </location>
</feature>
<name>A0A9D1F7D8_9FIRM</name>
<dbReference type="InterPro" id="IPR040026">
    <property type="entry name" value="FliD"/>
</dbReference>
<dbReference type="GO" id="GO:0007155">
    <property type="term" value="P:cell adhesion"/>
    <property type="evidence" value="ECO:0007669"/>
    <property type="project" value="InterPro"/>
</dbReference>
<reference evidence="3" key="2">
    <citation type="journal article" date="2021" name="PeerJ">
        <title>Extensive microbial diversity within the chicken gut microbiome revealed by metagenomics and culture.</title>
        <authorList>
            <person name="Gilroy R."/>
            <person name="Ravi A."/>
            <person name="Getino M."/>
            <person name="Pursley I."/>
            <person name="Horton D.L."/>
            <person name="Alikhan N.F."/>
            <person name="Baker D."/>
            <person name="Gharbi K."/>
            <person name="Hall N."/>
            <person name="Watson M."/>
            <person name="Adriaenssens E.M."/>
            <person name="Foster-Nyarko E."/>
            <person name="Jarju S."/>
            <person name="Secka A."/>
            <person name="Antonio M."/>
            <person name="Oren A."/>
            <person name="Chaudhuri R.R."/>
            <person name="La Ragione R."/>
            <person name="Hildebrand F."/>
            <person name="Pallen M.J."/>
        </authorList>
    </citation>
    <scope>NUCLEOTIDE SEQUENCE</scope>
    <source>
        <strain evidence="3">ChiBcec16-1751</strain>
    </source>
</reference>
<sequence>MGVAESWELSSLYSALRGAVVGDGDPAYLRKIGISTSYEEGLTTITLDENKLRQALETDLDGVRDAFTKTGESGNGLMASIQEVTDRYAATTGATKGILIEKAGSKYSAASALNNTMQDKLEDLDEQIARWQDKMSNKVDYYTNKFTQLEVLINQMNAQSSALAGLTGGY</sequence>
<dbReference type="Pfam" id="PF07195">
    <property type="entry name" value="FliD_C"/>
    <property type="match status" value="1"/>
</dbReference>
<dbReference type="InterPro" id="IPR010809">
    <property type="entry name" value="FliD_C"/>
</dbReference>
<evidence type="ECO:0000313" key="4">
    <source>
        <dbReference type="Proteomes" id="UP000886741"/>
    </source>
</evidence>
<organism evidence="3 4">
    <name type="scientific">Candidatus Avoscillospira avistercoris</name>
    <dbReference type="NCBI Taxonomy" id="2840707"/>
    <lineage>
        <taxon>Bacteria</taxon>
        <taxon>Bacillati</taxon>
        <taxon>Bacillota</taxon>
        <taxon>Clostridia</taxon>
        <taxon>Eubacteriales</taxon>
        <taxon>Oscillospiraceae</taxon>
        <taxon>Oscillospiraceae incertae sedis</taxon>
        <taxon>Candidatus Avoscillospira</taxon>
    </lineage>
</organism>
<keyword evidence="3" id="KW-0966">Cell projection</keyword>
<keyword evidence="3" id="KW-0969">Cilium</keyword>
<gene>
    <name evidence="3" type="primary">fliD</name>
    <name evidence="3" type="ORF">IAA83_00695</name>
</gene>
<evidence type="ECO:0000313" key="3">
    <source>
        <dbReference type="EMBL" id="HIS63872.1"/>
    </source>
</evidence>
<dbReference type="GO" id="GO:0009421">
    <property type="term" value="C:bacterial-type flagellum filament cap"/>
    <property type="evidence" value="ECO:0007669"/>
    <property type="project" value="InterPro"/>
</dbReference>
<reference evidence="3" key="1">
    <citation type="submission" date="2020-10" db="EMBL/GenBank/DDBJ databases">
        <authorList>
            <person name="Gilroy R."/>
        </authorList>
    </citation>
    <scope>NUCLEOTIDE SEQUENCE</scope>
    <source>
        <strain evidence="3">ChiBcec16-1751</strain>
    </source>
</reference>
<accession>A0A9D1F7D8</accession>
<dbReference type="PANTHER" id="PTHR30288:SF0">
    <property type="entry name" value="FLAGELLAR HOOK-ASSOCIATED PROTEIN 2"/>
    <property type="match status" value="1"/>
</dbReference>
<keyword evidence="3" id="KW-0282">Flagellum</keyword>
<comment type="caution">
    <text evidence="3">The sequence shown here is derived from an EMBL/GenBank/DDBJ whole genome shotgun (WGS) entry which is preliminary data.</text>
</comment>
<dbReference type="AlphaFoldDB" id="A0A9D1F7D8"/>
<dbReference type="PANTHER" id="PTHR30288">
    <property type="entry name" value="FLAGELLAR CAP/ASSEMBLY PROTEIN FLID"/>
    <property type="match status" value="1"/>
</dbReference>
<dbReference type="Proteomes" id="UP000886741">
    <property type="component" value="Unassembled WGS sequence"/>
</dbReference>
<feature type="coiled-coil region" evidence="1">
    <location>
        <begin position="107"/>
        <end position="134"/>
    </location>
</feature>
<protein>
    <submittedName>
        <fullName evidence="3">Flagellar filament capping protein FliD</fullName>
    </submittedName>
</protein>
<dbReference type="EMBL" id="DVJJ01000016">
    <property type="protein sequence ID" value="HIS63872.1"/>
    <property type="molecule type" value="Genomic_DNA"/>
</dbReference>
<evidence type="ECO:0000256" key="1">
    <source>
        <dbReference type="SAM" id="Coils"/>
    </source>
</evidence>
<keyword evidence="1" id="KW-0175">Coiled coil</keyword>
<proteinExistence type="predicted"/>
<dbReference type="GO" id="GO:0071973">
    <property type="term" value="P:bacterial-type flagellum-dependent cell motility"/>
    <property type="evidence" value="ECO:0007669"/>
    <property type="project" value="TreeGrafter"/>
</dbReference>
<evidence type="ECO:0000259" key="2">
    <source>
        <dbReference type="Pfam" id="PF07195"/>
    </source>
</evidence>